<comment type="caution">
    <text evidence="10">The sequence shown here is derived from an EMBL/GenBank/DDBJ whole genome shotgun (WGS) entry which is preliminary data.</text>
</comment>
<feature type="compositionally biased region" description="Pro residues" evidence="8">
    <location>
        <begin position="115"/>
        <end position="132"/>
    </location>
</feature>
<evidence type="ECO:0000256" key="6">
    <source>
        <dbReference type="ARBA" id="ARBA00024195"/>
    </source>
</evidence>
<comment type="similarity">
    <text evidence="6">Belongs to the peptidase S1 family. CLIP subfamily.</text>
</comment>
<dbReference type="PROSITE" id="PS00135">
    <property type="entry name" value="TRYPSIN_SER"/>
    <property type="match status" value="1"/>
</dbReference>
<evidence type="ECO:0000256" key="7">
    <source>
        <dbReference type="RuleBase" id="RU363034"/>
    </source>
</evidence>
<dbReference type="Pfam" id="PF00089">
    <property type="entry name" value="Trypsin"/>
    <property type="match status" value="1"/>
</dbReference>
<dbReference type="SMART" id="SM00680">
    <property type="entry name" value="CLIP"/>
    <property type="match status" value="1"/>
</dbReference>
<feature type="non-terminal residue" evidence="10">
    <location>
        <position position="1"/>
    </location>
</feature>
<dbReference type="Proteomes" id="UP001445076">
    <property type="component" value="Unassembled WGS sequence"/>
</dbReference>
<protein>
    <recommendedName>
        <fullName evidence="9">Peptidase S1 domain-containing protein</fullName>
    </recommendedName>
</protein>
<evidence type="ECO:0000256" key="4">
    <source>
        <dbReference type="ARBA" id="ARBA00022825"/>
    </source>
</evidence>
<dbReference type="InterPro" id="IPR018114">
    <property type="entry name" value="TRYPSIN_HIS"/>
</dbReference>
<dbReference type="CDD" id="cd00190">
    <property type="entry name" value="Tryp_SPc"/>
    <property type="match status" value="1"/>
</dbReference>
<dbReference type="GO" id="GO:0006508">
    <property type="term" value="P:proteolysis"/>
    <property type="evidence" value="ECO:0007669"/>
    <property type="project" value="UniProtKB-KW"/>
</dbReference>
<dbReference type="PANTHER" id="PTHR24252">
    <property type="entry name" value="ACROSIN-RELATED"/>
    <property type="match status" value="1"/>
</dbReference>
<evidence type="ECO:0000256" key="2">
    <source>
        <dbReference type="ARBA" id="ARBA00022729"/>
    </source>
</evidence>
<dbReference type="SMART" id="SM00020">
    <property type="entry name" value="Tryp_SPc"/>
    <property type="match status" value="1"/>
</dbReference>
<dbReference type="PRINTS" id="PR00722">
    <property type="entry name" value="CHYMOTRYPSIN"/>
</dbReference>
<keyword evidence="4 7" id="KW-0720">Serine protease</keyword>
<evidence type="ECO:0000313" key="10">
    <source>
        <dbReference type="EMBL" id="KAK8720476.1"/>
    </source>
</evidence>
<dbReference type="PROSITE" id="PS50240">
    <property type="entry name" value="TRYPSIN_DOM"/>
    <property type="match status" value="1"/>
</dbReference>
<dbReference type="SUPFAM" id="SSF50494">
    <property type="entry name" value="Trypsin-like serine proteases"/>
    <property type="match status" value="1"/>
</dbReference>
<dbReference type="FunFam" id="2.40.10.10:FF:000006">
    <property type="entry name" value="Serine proteinase stubble"/>
    <property type="match status" value="1"/>
</dbReference>
<evidence type="ECO:0000313" key="11">
    <source>
        <dbReference type="Proteomes" id="UP001445076"/>
    </source>
</evidence>
<proteinExistence type="inferred from homology"/>
<evidence type="ECO:0000256" key="3">
    <source>
        <dbReference type="ARBA" id="ARBA00022801"/>
    </source>
</evidence>
<evidence type="ECO:0000259" key="9">
    <source>
        <dbReference type="PROSITE" id="PS50240"/>
    </source>
</evidence>
<keyword evidence="5" id="KW-1015">Disulfide bond</keyword>
<reference evidence="10 11" key="1">
    <citation type="journal article" date="2024" name="BMC Genomics">
        <title>Genome assembly of redclaw crayfish (Cherax quadricarinatus) provides insights into its immune adaptation and hypoxia tolerance.</title>
        <authorList>
            <person name="Liu Z."/>
            <person name="Zheng J."/>
            <person name="Li H."/>
            <person name="Fang K."/>
            <person name="Wang S."/>
            <person name="He J."/>
            <person name="Zhou D."/>
            <person name="Weng S."/>
            <person name="Chi M."/>
            <person name="Gu Z."/>
            <person name="He J."/>
            <person name="Li F."/>
            <person name="Wang M."/>
        </authorList>
    </citation>
    <scope>NUCLEOTIDE SEQUENCE [LARGE SCALE GENOMIC DNA]</scope>
    <source>
        <strain evidence="10">ZL_2023a</strain>
    </source>
</reference>
<dbReference type="PANTHER" id="PTHR24252:SF7">
    <property type="entry name" value="HYALIN"/>
    <property type="match status" value="1"/>
</dbReference>
<keyword evidence="11" id="KW-1185">Reference proteome</keyword>
<keyword evidence="1 7" id="KW-0645">Protease</keyword>
<dbReference type="InterPro" id="IPR001254">
    <property type="entry name" value="Trypsin_dom"/>
</dbReference>
<feature type="region of interest" description="Disordered" evidence="8">
    <location>
        <begin position="114"/>
        <end position="142"/>
    </location>
</feature>
<evidence type="ECO:0000256" key="1">
    <source>
        <dbReference type="ARBA" id="ARBA00022670"/>
    </source>
</evidence>
<evidence type="ECO:0000256" key="5">
    <source>
        <dbReference type="ARBA" id="ARBA00023157"/>
    </source>
</evidence>
<dbReference type="AlphaFoldDB" id="A0AAW0VU01"/>
<organism evidence="10 11">
    <name type="scientific">Cherax quadricarinatus</name>
    <name type="common">Australian red claw crayfish</name>
    <dbReference type="NCBI Taxonomy" id="27406"/>
    <lineage>
        <taxon>Eukaryota</taxon>
        <taxon>Metazoa</taxon>
        <taxon>Ecdysozoa</taxon>
        <taxon>Arthropoda</taxon>
        <taxon>Crustacea</taxon>
        <taxon>Multicrustacea</taxon>
        <taxon>Malacostraca</taxon>
        <taxon>Eumalacostraca</taxon>
        <taxon>Eucarida</taxon>
        <taxon>Decapoda</taxon>
        <taxon>Pleocyemata</taxon>
        <taxon>Astacidea</taxon>
        <taxon>Parastacoidea</taxon>
        <taxon>Parastacidae</taxon>
        <taxon>Cherax</taxon>
    </lineage>
</organism>
<dbReference type="EMBL" id="JARKIK010000390">
    <property type="protein sequence ID" value="KAK8720476.1"/>
    <property type="molecule type" value="Genomic_DNA"/>
</dbReference>
<dbReference type="InterPro" id="IPR022700">
    <property type="entry name" value="CLIP"/>
</dbReference>
<dbReference type="Gene3D" id="2.40.10.10">
    <property type="entry name" value="Trypsin-like serine proteases"/>
    <property type="match status" value="1"/>
</dbReference>
<dbReference type="InterPro" id="IPR001314">
    <property type="entry name" value="Peptidase_S1A"/>
</dbReference>
<feature type="domain" description="Peptidase S1" evidence="9">
    <location>
        <begin position="150"/>
        <end position="381"/>
    </location>
</feature>
<gene>
    <name evidence="10" type="ORF">OTU49_013294</name>
</gene>
<keyword evidence="2" id="KW-0732">Signal</keyword>
<name>A0AAW0VU01_CHEQU</name>
<sequence>GGSFSEHNLGSQLAWFDQVVHSSNNNQISLAGLPETPHILARNSYFQLGIGLPDLPYQQCLTPRRERGHCRLLQHCILPEFSQNFQVFLQYVCFIEGTYVGACCPVKVNSNLVTQPPPPPPTPKPTPRPTTPPSESRGCGLVYKPPPTRIVGGKPADPREWPWVAALLRQGNSQYCGGVLVTNQHVLTAAHCVRGFDPTTINVRLGEYNFSQPSPGAKTFGVLKIKEHENYDTTTYVNDIALITLDKSTEFTPDIWPICLPDGDEVYVDRQATVVGWGTIYYGGPVSQTLMEVSIPIWTNTDCDNAYEQDITEKQLCAGDRAGGKDSCQGDSGGPLMLQQGGANRWAVVGVVSFGVRCAEANSPGVYTRVSKYTDWIRKNE</sequence>
<evidence type="ECO:0000256" key="8">
    <source>
        <dbReference type="SAM" id="MobiDB-lite"/>
    </source>
</evidence>
<dbReference type="GO" id="GO:0004252">
    <property type="term" value="F:serine-type endopeptidase activity"/>
    <property type="evidence" value="ECO:0007669"/>
    <property type="project" value="InterPro"/>
</dbReference>
<keyword evidence="3 7" id="KW-0378">Hydrolase</keyword>
<dbReference type="InterPro" id="IPR009003">
    <property type="entry name" value="Peptidase_S1_PA"/>
</dbReference>
<dbReference type="InterPro" id="IPR043504">
    <property type="entry name" value="Peptidase_S1_PA_chymotrypsin"/>
</dbReference>
<dbReference type="PROSITE" id="PS00134">
    <property type="entry name" value="TRYPSIN_HIS"/>
    <property type="match status" value="1"/>
</dbReference>
<accession>A0AAW0VU01</accession>
<dbReference type="InterPro" id="IPR033116">
    <property type="entry name" value="TRYPSIN_SER"/>
</dbReference>